<keyword evidence="3" id="KW-0597">Phosphoprotein</keyword>
<dbReference type="InterPro" id="IPR005467">
    <property type="entry name" value="His_kinase_dom"/>
</dbReference>
<dbReference type="PROSITE" id="PS50109">
    <property type="entry name" value="HIS_KIN"/>
    <property type="match status" value="1"/>
</dbReference>
<accession>A0A6J4U3Y9</accession>
<dbReference type="CDD" id="cd00075">
    <property type="entry name" value="HATPase"/>
    <property type="match status" value="1"/>
</dbReference>
<dbReference type="Gene3D" id="3.30.565.10">
    <property type="entry name" value="Histidine kinase-like ATPase, C-terminal domain"/>
    <property type="match status" value="1"/>
</dbReference>
<dbReference type="InterPro" id="IPR004358">
    <property type="entry name" value="Sig_transdc_His_kin-like_C"/>
</dbReference>
<evidence type="ECO:0000256" key="7">
    <source>
        <dbReference type="SAM" id="Phobius"/>
    </source>
</evidence>
<dbReference type="PRINTS" id="PR00344">
    <property type="entry name" value="BCTRLSENSOR"/>
</dbReference>
<evidence type="ECO:0000259" key="8">
    <source>
        <dbReference type="PROSITE" id="PS50109"/>
    </source>
</evidence>
<dbReference type="InterPro" id="IPR036097">
    <property type="entry name" value="HisK_dim/P_sf"/>
</dbReference>
<sequence length="302" mass="31242">TTAGPAGAVRVASVPEIRGGELVAVTQMATPLDLALAPVTRLALLFLPVGVGALALAAAGGLVVAGRALRPVRAAFDRQRAFVADASHELKTPLALVKLDGEVLRRDPDAADRGAILAHQGAEIDRMSALLSELLLLARLDASKVALAREPFDLAPVLTETADRFRHRAREAGVVLEVRADGELPALGDASHTRRILSALLDNALRFAPPGGCVAVTGSRRHGRIEAAVDDTGPGIDPADLPYLFDRFYRATARRATGTPTGGAGLGLAIARDTARLQGGDLVVANRAGCGARAILSLPEAG</sequence>
<dbReference type="PANTHER" id="PTHR43711:SF28">
    <property type="entry name" value="SENSOR HISTIDINE KINASE YXDK"/>
    <property type="match status" value="1"/>
</dbReference>
<evidence type="ECO:0000256" key="6">
    <source>
        <dbReference type="ARBA" id="ARBA00023012"/>
    </source>
</evidence>
<evidence type="ECO:0000256" key="1">
    <source>
        <dbReference type="ARBA" id="ARBA00000085"/>
    </source>
</evidence>
<evidence type="ECO:0000256" key="2">
    <source>
        <dbReference type="ARBA" id="ARBA00012438"/>
    </source>
</evidence>
<dbReference type="SMART" id="SM00388">
    <property type="entry name" value="HisKA"/>
    <property type="match status" value="1"/>
</dbReference>
<dbReference type="EC" id="2.7.13.3" evidence="2"/>
<keyword evidence="4" id="KW-0808">Transferase</keyword>
<dbReference type="InterPro" id="IPR003661">
    <property type="entry name" value="HisK_dim/P_dom"/>
</dbReference>
<dbReference type="SUPFAM" id="SSF55874">
    <property type="entry name" value="ATPase domain of HSP90 chaperone/DNA topoisomerase II/histidine kinase"/>
    <property type="match status" value="1"/>
</dbReference>
<keyword evidence="7" id="KW-0472">Membrane</keyword>
<proteinExistence type="predicted"/>
<dbReference type="InterPro" id="IPR003594">
    <property type="entry name" value="HATPase_dom"/>
</dbReference>
<dbReference type="SMART" id="SM00387">
    <property type="entry name" value="HATPase_c"/>
    <property type="match status" value="1"/>
</dbReference>
<keyword evidence="7" id="KW-1133">Transmembrane helix</keyword>
<dbReference type="GO" id="GO:0000155">
    <property type="term" value="F:phosphorelay sensor kinase activity"/>
    <property type="evidence" value="ECO:0007669"/>
    <property type="project" value="InterPro"/>
</dbReference>
<evidence type="ECO:0000313" key="9">
    <source>
        <dbReference type="EMBL" id="CAA9539747.1"/>
    </source>
</evidence>
<dbReference type="Pfam" id="PF00512">
    <property type="entry name" value="HisKA"/>
    <property type="match status" value="1"/>
</dbReference>
<evidence type="ECO:0000256" key="3">
    <source>
        <dbReference type="ARBA" id="ARBA00022553"/>
    </source>
</evidence>
<evidence type="ECO:0000256" key="4">
    <source>
        <dbReference type="ARBA" id="ARBA00022679"/>
    </source>
</evidence>
<comment type="catalytic activity">
    <reaction evidence="1">
        <text>ATP + protein L-histidine = ADP + protein N-phospho-L-histidine.</text>
        <dbReference type="EC" id="2.7.13.3"/>
    </reaction>
</comment>
<dbReference type="InterPro" id="IPR036890">
    <property type="entry name" value="HATPase_C_sf"/>
</dbReference>
<protein>
    <recommendedName>
        <fullName evidence="2">histidine kinase</fullName>
        <ecNumber evidence="2">2.7.13.3</ecNumber>
    </recommendedName>
</protein>
<feature type="domain" description="Histidine kinase" evidence="8">
    <location>
        <begin position="85"/>
        <end position="302"/>
    </location>
</feature>
<reference evidence="9" key="1">
    <citation type="submission" date="2020-02" db="EMBL/GenBank/DDBJ databases">
        <authorList>
            <person name="Meier V. D."/>
        </authorList>
    </citation>
    <scope>NUCLEOTIDE SEQUENCE</scope>
    <source>
        <strain evidence="9">AVDCRST_MAG59</strain>
    </source>
</reference>
<keyword evidence="5 9" id="KW-0418">Kinase</keyword>
<gene>
    <name evidence="9" type="ORF">AVDCRST_MAG59-678</name>
</gene>
<feature type="transmembrane region" description="Helical" evidence="7">
    <location>
        <begin position="42"/>
        <end position="65"/>
    </location>
</feature>
<evidence type="ECO:0000256" key="5">
    <source>
        <dbReference type="ARBA" id="ARBA00022777"/>
    </source>
</evidence>
<organism evidence="9">
    <name type="scientific">uncultured Thermomicrobiales bacterium</name>
    <dbReference type="NCBI Taxonomy" id="1645740"/>
    <lineage>
        <taxon>Bacteria</taxon>
        <taxon>Pseudomonadati</taxon>
        <taxon>Thermomicrobiota</taxon>
        <taxon>Thermomicrobia</taxon>
        <taxon>Thermomicrobiales</taxon>
        <taxon>environmental samples</taxon>
    </lineage>
</organism>
<dbReference type="EMBL" id="CADCWF010000035">
    <property type="protein sequence ID" value="CAA9539747.1"/>
    <property type="molecule type" value="Genomic_DNA"/>
</dbReference>
<dbReference type="PANTHER" id="PTHR43711">
    <property type="entry name" value="TWO-COMPONENT HISTIDINE KINASE"/>
    <property type="match status" value="1"/>
</dbReference>
<feature type="non-terminal residue" evidence="9">
    <location>
        <position position="1"/>
    </location>
</feature>
<dbReference type="InterPro" id="IPR050736">
    <property type="entry name" value="Sensor_HK_Regulatory"/>
</dbReference>
<keyword evidence="6" id="KW-0902">Two-component regulatory system</keyword>
<dbReference type="SUPFAM" id="SSF47384">
    <property type="entry name" value="Homodimeric domain of signal transducing histidine kinase"/>
    <property type="match status" value="1"/>
</dbReference>
<keyword evidence="7" id="KW-0812">Transmembrane</keyword>
<dbReference type="CDD" id="cd00082">
    <property type="entry name" value="HisKA"/>
    <property type="match status" value="1"/>
</dbReference>
<dbReference type="Pfam" id="PF02518">
    <property type="entry name" value="HATPase_c"/>
    <property type="match status" value="1"/>
</dbReference>
<name>A0A6J4U3Y9_9BACT</name>
<dbReference type="Gene3D" id="1.10.287.130">
    <property type="match status" value="1"/>
</dbReference>
<dbReference type="AlphaFoldDB" id="A0A6J4U3Y9"/>